<evidence type="ECO:0000313" key="3">
    <source>
        <dbReference type="Proteomes" id="UP000053105"/>
    </source>
</evidence>
<organism evidence="2 3">
    <name type="scientific">Melipona quadrifasciata</name>
    <dbReference type="NCBI Taxonomy" id="166423"/>
    <lineage>
        <taxon>Eukaryota</taxon>
        <taxon>Metazoa</taxon>
        <taxon>Ecdysozoa</taxon>
        <taxon>Arthropoda</taxon>
        <taxon>Hexapoda</taxon>
        <taxon>Insecta</taxon>
        <taxon>Pterygota</taxon>
        <taxon>Neoptera</taxon>
        <taxon>Endopterygota</taxon>
        <taxon>Hymenoptera</taxon>
        <taxon>Apocrita</taxon>
        <taxon>Aculeata</taxon>
        <taxon>Apoidea</taxon>
        <taxon>Anthophila</taxon>
        <taxon>Apidae</taxon>
        <taxon>Melipona</taxon>
    </lineage>
</organism>
<name>A0A0M9A4N8_9HYME</name>
<gene>
    <name evidence="2" type="ORF">WN51_11727</name>
</gene>
<dbReference type="Proteomes" id="UP000053105">
    <property type="component" value="Unassembled WGS sequence"/>
</dbReference>
<dbReference type="AlphaFoldDB" id="A0A0M9A4N8"/>
<evidence type="ECO:0000256" key="1">
    <source>
        <dbReference type="SAM" id="MobiDB-lite"/>
    </source>
</evidence>
<evidence type="ECO:0000313" key="2">
    <source>
        <dbReference type="EMBL" id="KOX76396.1"/>
    </source>
</evidence>
<protein>
    <submittedName>
        <fullName evidence="2">Uncharacterized protein</fullName>
    </submittedName>
</protein>
<accession>A0A0M9A4N8</accession>
<feature type="compositionally biased region" description="Basic residues" evidence="1">
    <location>
        <begin position="31"/>
        <end position="40"/>
    </location>
</feature>
<feature type="region of interest" description="Disordered" evidence="1">
    <location>
        <begin position="1"/>
        <end position="42"/>
    </location>
</feature>
<dbReference type="EMBL" id="KQ435750">
    <property type="protein sequence ID" value="KOX76396.1"/>
    <property type="molecule type" value="Genomic_DNA"/>
</dbReference>
<reference evidence="2 3" key="1">
    <citation type="submission" date="2015-07" db="EMBL/GenBank/DDBJ databases">
        <title>The genome of Melipona quadrifasciata.</title>
        <authorList>
            <person name="Pan H."/>
            <person name="Kapheim K."/>
        </authorList>
    </citation>
    <scope>NUCLEOTIDE SEQUENCE [LARGE SCALE GENOMIC DNA]</scope>
    <source>
        <strain evidence="2">0111107301</strain>
        <tissue evidence="2">Whole body</tissue>
    </source>
</reference>
<proteinExistence type="predicted"/>
<sequence length="275" mass="31007">MKIVSRSRARDQTTSHRHLPGSLRGSLSYSHSHRHNHLHRHDPPLPTVYCTPPPPPTSSFATVQRGCALHSRKGEKSSSYEKLVISNFQIVDSRIQRLPRMRKLERKRELAICVPTYSCLLEYNFCCNNIVLGRTALDLSNVDPINYGFSDERKKIFSTTITNKSLGTDSFYSLNTAIITHTHFDFIWLQSKSGHTSNESISGGVVELHEEQGGSIERGSNTGEARSTSGHLLFTERGQRYIIIDINKILISIYVNIIGTENLNGDPCYINCRGY</sequence>
<keyword evidence="3" id="KW-1185">Reference proteome</keyword>